<organism evidence="4 5">
    <name type="scientific">Shimia haliotis</name>
    <dbReference type="NCBI Taxonomy" id="1280847"/>
    <lineage>
        <taxon>Bacteria</taxon>
        <taxon>Pseudomonadati</taxon>
        <taxon>Pseudomonadota</taxon>
        <taxon>Alphaproteobacteria</taxon>
        <taxon>Rhodobacterales</taxon>
        <taxon>Roseobacteraceae</taxon>
    </lineage>
</organism>
<dbReference type="PANTHER" id="PTHR37302">
    <property type="entry name" value="SLR1116 PROTEIN"/>
    <property type="match status" value="1"/>
</dbReference>
<evidence type="ECO:0000256" key="2">
    <source>
        <dbReference type="ARBA" id="ARBA00022723"/>
    </source>
</evidence>
<dbReference type="GO" id="GO:0046872">
    <property type="term" value="F:metal ion binding"/>
    <property type="evidence" value="ECO:0007669"/>
    <property type="project" value="UniProtKB-KW"/>
</dbReference>
<evidence type="ECO:0000256" key="1">
    <source>
        <dbReference type="ARBA" id="ARBA00008635"/>
    </source>
</evidence>
<feature type="binding site" evidence="3">
    <location>
        <position position="142"/>
    </location>
    <ligand>
        <name>a divalent metal cation</name>
        <dbReference type="ChEBI" id="CHEBI:60240"/>
    </ligand>
</feature>
<dbReference type="AlphaFoldDB" id="A0A1I4AX63"/>
<feature type="binding site" evidence="3">
    <location>
        <position position="51"/>
    </location>
    <ligand>
        <name>a divalent metal cation</name>
        <dbReference type="ChEBI" id="CHEBI:60240"/>
    </ligand>
</feature>
<dbReference type="InterPro" id="IPR034660">
    <property type="entry name" value="DinB/YfiT-like"/>
</dbReference>
<dbReference type="Gene3D" id="1.20.120.450">
    <property type="entry name" value="dinb family like domain"/>
    <property type="match status" value="1"/>
</dbReference>
<comment type="similarity">
    <text evidence="1">Belongs to the DinB family.</text>
</comment>
<accession>A0A1I4AX63</accession>
<keyword evidence="5" id="KW-1185">Reference proteome</keyword>
<dbReference type="RefSeq" id="WP_244503511.1">
    <property type="nucleotide sequence ID" value="NZ_FOSZ01000001.1"/>
</dbReference>
<dbReference type="Proteomes" id="UP000198851">
    <property type="component" value="Unassembled WGS sequence"/>
</dbReference>
<dbReference type="EMBL" id="FOSZ01000001">
    <property type="protein sequence ID" value="SFK60269.1"/>
    <property type="molecule type" value="Genomic_DNA"/>
</dbReference>
<keyword evidence="2 3" id="KW-0479">Metal-binding</keyword>
<evidence type="ECO:0000313" key="4">
    <source>
        <dbReference type="EMBL" id="SFK60269.1"/>
    </source>
</evidence>
<proteinExistence type="inferred from homology"/>
<gene>
    <name evidence="4" type="ORF">SAMN04488036_101619</name>
</gene>
<feature type="binding site" evidence="3">
    <location>
        <position position="138"/>
    </location>
    <ligand>
        <name>a divalent metal cation</name>
        <dbReference type="ChEBI" id="CHEBI:60240"/>
    </ligand>
</feature>
<dbReference type="Pfam" id="PF05163">
    <property type="entry name" value="DinB"/>
    <property type="match status" value="1"/>
</dbReference>
<sequence>MDVTPEYCQMMAKYNAWQNSQVRAACEKLTEAELRADRGAFFGSVMATLNHVLWGDTLWMSRLEGGAGPAVTAQNHADICPTFAVWSQERSRMDQRILQWADRVKDADLSGDLQWHAVMLGKDMAKPMGLCVVHMFNHQTHHRGQIHAMLTGLGRDPGDTDLVLMPEGKSWH</sequence>
<reference evidence="5" key="1">
    <citation type="submission" date="2016-10" db="EMBL/GenBank/DDBJ databases">
        <authorList>
            <person name="Varghese N."/>
            <person name="Submissions S."/>
        </authorList>
    </citation>
    <scope>NUCLEOTIDE SEQUENCE [LARGE SCALE GENOMIC DNA]</scope>
    <source>
        <strain evidence="5">DSM 28453</strain>
    </source>
</reference>
<dbReference type="InterPro" id="IPR007837">
    <property type="entry name" value="DinB"/>
</dbReference>
<protein>
    <submittedName>
        <fullName evidence="4">Uncharacterized damage-inducible protein DinB (Forms a four-helix bundle)</fullName>
    </submittedName>
</protein>
<dbReference type="STRING" id="1280847.SAMN04488036_101619"/>
<name>A0A1I4AX63_9RHOB</name>
<evidence type="ECO:0000256" key="3">
    <source>
        <dbReference type="PIRSR" id="PIRSR607837-1"/>
    </source>
</evidence>
<dbReference type="SUPFAM" id="SSF109854">
    <property type="entry name" value="DinB/YfiT-like putative metalloenzymes"/>
    <property type="match status" value="1"/>
</dbReference>
<evidence type="ECO:0000313" key="5">
    <source>
        <dbReference type="Proteomes" id="UP000198851"/>
    </source>
</evidence>
<dbReference type="PANTHER" id="PTHR37302:SF1">
    <property type="entry name" value="PROTEIN DINB"/>
    <property type="match status" value="1"/>
</dbReference>